<dbReference type="Proteomes" id="UP000515561">
    <property type="component" value="Chromosome"/>
</dbReference>
<evidence type="ECO:0000256" key="1">
    <source>
        <dbReference type="ARBA" id="ARBA00022694"/>
    </source>
</evidence>
<comment type="caution">
    <text evidence="2">Lacks conserved residue(s) required for the propagation of feature annotation.</text>
</comment>
<keyword evidence="1 2" id="KW-0819">tRNA processing</keyword>
<reference evidence="3 4" key="1">
    <citation type="journal article" date="2016" name="Int. J. Syst. Evol. Microbiol.">
        <title>Descriptions of Anaerotaenia torta gen. nov., sp. nov. and Anaerocolumna cellulosilytica gen. nov., sp. nov. isolated from a methanogenic reactor of cattle waste.</title>
        <authorList>
            <person name="Uek A."/>
            <person name="Ohtaki Y."/>
            <person name="Kaku N."/>
            <person name="Ueki K."/>
        </authorList>
    </citation>
    <scope>NUCLEOTIDE SEQUENCE [LARGE SCALE GENOMIC DNA]</scope>
    <source>
        <strain evidence="3 4">SN021</strain>
    </source>
</reference>
<comment type="catalytic activity">
    <reaction evidence="2">
        <text>cytidine(34) in elongator tRNA(Met) + acetate + ATP = N(4)-acetylcytidine(34) in elongator tRNA(Met) + AMP + diphosphate</text>
        <dbReference type="Rhea" id="RHEA:58144"/>
        <dbReference type="Rhea" id="RHEA-COMP:10693"/>
        <dbReference type="Rhea" id="RHEA-COMP:10694"/>
        <dbReference type="ChEBI" id="CHEBI:30089"/>
        <dbReference type="ChEBI" id="CHEBI:30616"/>
        <dbReference type="ChEBI" id="CHEBI:33019"/>
        <dbReference type="ChEBI" id="CHEBI:74900"/>
        <dbReference type="ChEBI" id="CHEBI:82748"/>
        <dbReference type="ChEBI" id="CHEBI:456215"/>
    </reaction>
</comment>
<dbReference type="EMBL" id="AP023367">
    <property type="protein sequence ID" value="BCJ95461.1"/>
    <property type="molecule type" value="Genomic_DNA"/>
</dbReference>
<keyword evidence="2" id="KW-0694">RNA-binding</keyword>
<dbReference type="Pfam" id="PF05636">
    <property type="entry name" value="HIGH_NTase1"/>
    <property type="match status" value="1"/>
</dbReference>
<dbReference type="PANTHER" id="PTHR37825">
    <property type="entry name" value="TRNA(MET) CYTIDINE ACETATE LIGASE"/>
    <property type="match status" value="1"/>
</dbReference>
<keyword evidence="2" id="KW-0963">Cytoplasm</keyword>
<sequence>MDIIMKVVGLITEYNPFHNGHAYHLNEAKRATGADYVVVVMSGNFVQRGTPAFLDKYSRTKMALKCGADLVFELPVCFSTASAEYFALGAVSLLEKLGIVDYICFGSESGDISLLTSISDLLLTESHGFKQIFKEAVKAGKTFPEARADSIKALLPEVSDEFLSSPNNILGIEYIKALKRLQSTIKPITITRKATAYHSQELDTDDTFAISSATAIRKTLKEGNTLNNLRRHVPAPAFAIMEEQFEKTFPIFEEDFSLLLHYKFMLEDRQTLLQYTDINSDLANRILRMYSEYESFPDLALSIKSRQWTLTRINRALIHILLNHRQDNFLTYQQKGFTQYARILGFKKESSHLLRKIVKNERIPVITKLGDAKNKLSKIGLTMLNEDLYAANLYNQVVFHKLGTPLKDEYTKGIIIS</sequence>
<name>A0A6S6R985_9FIRM</name>
<comment type="subcellular location">
    <subcellularLocation>
        <location evidence="2">Cytoplasm</location>
    </subcellularLocation>
</comment>
<dbReference type="HAMAP" id="MF_01539">
    <property type="entry name" value="TmcAL"/>
    <property type="match status" value="1"/>
</dbReference>
<dbReference type="KEGG" id="acel:acsn021_30300"/>
<evidence type="ECO:0000313" key="3">
    <source>
        <dbReference type="EMBL" id="BCJ95461.1"/>
    </source>
</evidence>
<proteinExistence type="inferred from homology"/>
<dbReference type="NCBIfam" id="NF010191">
    <property type="entry name" value="PRK13670.1"/>
    <property type="match status" value="1"/>
</dbReference>
<keyword evidence="2" id="KW-0820">tRNA-binding</keyword>
<organism evidence="3 4">
    <name type="scientific">Anaerocolumna cellulosilytica</name>
    <dbReference type="NCBI Taxonomy" id="433286"/>
    <lineage>
        <taxon>Bacteria</taxon>
        <taxon>Bacillati</taxon>
        <taxon>Bacillota</taxon>
        <taxon>Clostridia</taxon>
        <taxon>Lachnospirales</taxon>
        <taxon>Lachnospiraceae</taxon>
        <taxon>Anaerocolumna</taxon>
    </lineage>
</organism>
<gene>
    <name evidence="2" type="primary">tmcAL</name>
    <name evidence="3" type="ORF">acsn021_30300</name>
</gene>
<dbReference type="Gene3D" id="3.40.50.620">
    <property type="entry name" value="HUPs"/>
    <property type="match status" value="1"/>
</dbReference>
<feature type="binding site" evidence="2">
    <location>
        <position position="106"/>
    </location>
    <ligand>
        <name>ATP</name>
        <dbReference type="ChEBI" id="CHEBI:30616"/>
    </ligand>
</feature>
<dbReference type="GO" id="GO:0016879">
    <property type="term" value="F:ligase activity, forming carbon-nitrogen bonds"/>
    <property type="evidence" value="ECO:0007669"/>
    <property type="project" value="UniProtKB-UniRule"/>
</dbReference>
<keyword evidence="2" id="KW-0067">ATP-binding</keyword>
<feature type="binding site" evidence="2">
    <location>
        <position position="192"/>
    </location>
    <ligand>
        <name>ATP</name>
        <dbReference type="ChEBI" id="CHEBI:30616"/>
    </ligand>
</feature>
<dbReference type="SUPFAM" id="SSF52374">
    <property type="entry name" value="Nucleotidylyl transferase"/>
    <property type="match status" value="1"/>
</dbReference>
<dbReference type="GO" id="GO:0005737">
    <property type="term" value="C:cytoplasm"/>
    <property type="evidence" value="ECO:0007669"/>
    <property type="project" value="UniProtKB-SubCell"/>
</dbReference>
<feature type="binding site" evidence="2">
    <location>
        <position position="167"/>
    </location>
    <ligand>
        <name>ATP</name>
        <dbReference type="ChEBI" id="CHEBI:30616"/>
    </ligand>
</feature>
<dbReference type="PANTHER" id="PTHR37825:SF1">
    <property type="entry name" value="TRNA(MET) CYTIDINE ACETATE LIGASE"/>
    <property type="match status" value="1"/>
</dbReference>
<evidence type="ECO:0000256" key="2">
    <source>
        <dbReference type="HAMAP-Rule" id="MF_01539"/>
    </source>
</evidence>
<dbReference type="GO" id="GO:0000049">
    <property type="term" value="F:tRNA binding"/>
    <property type="evidence" value="ECO:0007669"/>
    <property type="project" value="UniProtKB-KW"/>
</dbReference>
<dbReference type="InterPro" id="IPR008513">
    <property type="entry name" value="tRNA(Met)_cyd_acetate_ligase"/>
</dbReference>
<protein>
    <recommendedName>
        <fullName evidence="2">tRNA(Met) cytidine acetate ligase</fullName>
        <ecNumber evidence="2">6.3.4.-</ecNumber>
    </recommendedName>
</protein>
<keyword evidence="2" id="KW-0436">Ligase</keyword>
<comment type="similarity">
    <text evidence="2">Belongs to the TmcAL family.</text>
</comment>
<keyword evidence="4" id="KW-1185">Reference proteome</keyword>
<dbReference type="EC" id="6.3.4.-" evidence="2"/>
<dbReference type="AlphaFoldDB" id="A0A6S6R985"/>
<feature type="binding site" evidence="2">
    <location>
        <begin position="11"/>
        <end position="24"/>
    </location>
    <ligand>
        <name>ATP</name>
        <dbReference type="ChEBI" id="CHEBI:30616"/>
    </ligand>
</feature>
<dbReference type="GO" id="GO:0006400">
    <property type="term" value="P:tRNA modification"/>
    <property type="evidence" value="ECO:0007669"/>
    <property type="project" value="UniProtKB-UniRule"/>
</dbReference>
<comment type="function">
    <text evidence="2">Catalyzes the formation of N(4)-acetylcytidine (ac(4)C) at the wobble position of elongator tRNA(Met), using acetate and ATP as substrates. First activates an acetate ion to form acetyladenylate (Ac-AMP) and then transfers the acetyl group to tRNA to form ac(4)C34.</text>
</comment>
<dbReference type="GO" id="GO:0005524">
    <property type="term" value="F:ATP binding"/>
    <property type="evidence" value="ECO:0007669"/>
    <property type="project" value="UniProtKB-KW"/>
</dbReference>
<evidence type="ECO:0000313" key="4">
    <source>
        <dbReference type="Proteomes" id="UP000515561"/>
    </source>
</evidence>
<keyword evidence="2" id="KW-0547">Nucleotide-binding</keyword>
<accession>A0A6S6R985</accession>
<dbReference type="InterPro" id="IPR014729">
    <property type="entry name" value="Rossmann-like_a/b/a_fold"/>
</dbReference>